<reference evidence="1" key="1">
    <citation type="journal article" date="2014" name="Front. Microbiol.">
        <title>High frequency of phylogenetically diverse reductive dehalogenase-homologous genes in deep subseafloor sedimentary metagenomes.</title>
        <authorList>
            <person name="Kawai M."/>
            <person name="Futagami T."/>
            <person name="Toyoda A."/>
            <person name="Takaki Y."/>
            <person name="Nishi S."/>
            <person name="Hori S."/>
            <person name="Arai W."/>
            <person name="Tsubouchi T."/>
            <person name="Morono Y."/>
            <person name="Uchiyama I."/>
            <person name="Ito T."/>
            <person name="Fujiyama A."/>
            <person name="Inagaki F."/>
            <person name="Takami H."/>
        </authorList>
    </citation>
    <scope>NUCLEOTIDE SEQUENCE</scope>
    <source>
        <strain evidence="1">Expedition CK06-06</strain>
    </source>
</reference>
<organism evidence="1">
    <name type="scientific">marine sediment metagenome</name>
    <dbReference type="NCBI Taxonomy" id="412755"/>
    <lineage>
        <taxon>unclassified sequences</taxon>
        <taxon>metagenomes</taxon>
        <taxon>ecological metagenomes</taxon>
    </lineage>
</organism>
<comment type="caution">
    <text evidence="1">The sequence shown here is derived from an EMBL/GenBank/DDBJ whole genome shotgun (WGS) entry which is preliminary data.</text>
</comment>
<dbReference type="SUPFAM" id="SSF111038">
    <property type="entry name" value="YjbQ-like"/>
    <property type="match status" value="1"/>
</dbReference>
<dbReference type="EMBL" id="BARS01022006">
    <property type="protein sequence ID" value="GAG10115.1"/>
    <property type="molecule type" value="Genomic_DNA"/>
</dbReference>
<name>X0UWJ1_9ZZZZ</name>
<evidence type="ECO:0000313" key="1">
    <source>
        <dbReference type="EMBL" id="GAG10115.1"/>
    </source>
</evidence>
<accession>X0UWJ1</accession>
<proteinExistence type="predicted"/>
<dbReference type="AlphaFoldDB" id="X0UWJ1"/>
<feature type="non-terminal residue" evidence="1">
    <location>
        <position position="69"/>
    </location>
</feature>
<dbReference type="Gene3D" id="2.60.120.460">
    <property type="entry name" value="YjbQ-like"/>
    <property type="match status" value="1"/>
</dbReference>
<dbReference type="InterPro" id="IPR035917">
    <property type="entry name" value="YjbQ-like_sf"/>
</dbReference>
<protein>
    <submittedName>
        <fullName evidence="1">Uncharacterized protein</fullName>
    </submittedName>
</protein>
<sequence length="69" mass="7583">MEATVAMHQETIRFETSAPEDVVDITSEVARIVAEYPDAILCAVYARGATSAIMIQENWDRNIGVDILA</sequence>
<gene>
    <name evidence="1" type="ORF">S01H1_35232</name>
</gene>